<name>A0A645GNT1_9ZZZZ</name>
<comment type="caution">
    <text evidence="1">The sequence shown here is derived from an EMBL/GenBank/DDBJ whole genome shotgun (WGS) entry which is preliminary data.</text>
</comment>
<reference evidence="1" key="1">
    <citation type="submission" date="2019-08" db="EMBL/GenBank/DDBJ databases">
        <authorList>
            <person name="Kucharzyk K."/>
            <person name="Murdoch R.W."/>
            <person name="Higgins S."/>
            <person name="Loffler F."/>
        </authorList>
    </citation>
    <scope>NUCLEOTIDE SEQUENCE</scope>
</reference>
<dbReference type="EMBL" id="VSSQ01074851">
    <property type="protein sequence ID" value="MPN25614.1"/>
    <property type="molecule type" value="Genomic_DNA"/>
</dbReference>
<evidence type="ECO:0000313" key="1">
    <source>
        <dbReference type="EMBL" id="MPN25614.1"/>
    </source>
</evidence>
<gene>
    <name evidence="1" type="ORF">SDC9_173026</name>
</gene>
<protein>
    <submittedName>
        <fullName evidence="1">Uncharacterized protein</fullName>
    </submittedName>
</protein>
<proteinExistence type="predicted"/>
<organism evidence="1">
    <name type="scientific">bioreactor metagenome</name>
    <dbReference type="NCBI Taxonomy" id="1076179"/>
    <lineage>
        <taxon>unclassified sequences</taxon>
        <taxon>metagenomes</taxon>
        <taxon>ecological metagenomes</taxon>
    </lineage>
</organism>
<accession>A0A645GNT1</accession>
<sequence>MDVEISSDEDATSAVMVLRSSAELLILSPQNDSLRSKSLINVAIWNTPLKIRAAFRVGSEMESVPGSRLVCTFFLNMDMLFSTLSYSLSQHTE</sequence>
<dbReference type="AlphaFoldDB" id="A0A645GNT1"/>